<evidence type="ECO:0000313" key="2">
    <source>
        <dbReference type="EMBL" id="EAT60075.1"/>
    </source>
</evidence>
<feature type="coiled-coil region" evidence="1">
    <location>
        <begin position="206"/>
        <end position="237"/>
    </location>
</feature>
<dbReference type="OrthoDB" id="1090267at2"/>
<dbReference type="GO" id="GO:0003677">
    <property type="term" value="F:DNA binding"/>
    <property type="evidence" value="ECO:0007669"/>
    <property type="project" value="InterPro"/>
</dbReference>
<gene>
    <name evidence="2" type="ORF">CferDRAFT_2082</name>
</gene>
<reference evidence="2 3" key="2">
    <citation type="submission" date="2006-07" db="EMBL/GenBank/DDBJ databases">
        <title>Sequencing of the draft genome and assembly of Chlorobium ferroxidans DSM 13031.</title>
        <authorList>
            <consortium name="US DOE Joint Genome Institute (JGI-PGF)"/>
            <person name="Copeland A."/>
            <person name="Lucas S."/>
            <person name="Lapidus A."/>
            <person name="Barry K."/>
            <person name="Glavina del Rio T."/>
            <person name="Dalin E."/>
            <person name="Tice H."/>
            <person name="Bruce D."/>
            <person name="Pitluck S."/>
            <person name="Richardson P."/>
        </authorList>
    </citation>
    <scope>NUCLEOTIDE SEQUENCE [LARGE SCALE GENOMIC DNA]</scope>
    <source>
        <strain evidence="2 3">DSM 13031</strain>
    </source>
</reference>
<accession>Q0YUF6</accession>
<dbReference type="SUPFAM" id="SSF46894">
    <property type="entry name" value="C-terminal effector domain of the bipartite response regulators"/>
    <property type="match status" value="1"/>
</dbReference>
<name>Q0YUF6_9CHLB</name>
<dbReference type="InterPro" id="IPR016032">
    <property type="entry name" value="Sig_transdc_resp-reg_C-effctor"/>
</dbReference>
<proteinExistence type="predicted"/>
<dbReference type="Proteomes" id="UP000004162">
    <property type="component" value="Unassembled WGS sequence"/>
</dbReference>
<protein>
    <recommendedName>
        <fullName evidence="4">Regulatory protein, LuxR</fullName>
    </recommendedName>
</protein>
<dbReference type="EMBL" id="AASE01000001">
    <property type="protein sequence ID" value="EAT60075.1"/>
    <property type="molecule type" value="Genomic_DNA"/>
</dbReference>
<evidence type="ECO:0000256" key="1">
    <source>
        <dbReference type="SAM" id="Coils"/>
    </source>
</evidence>
<organism evidence="2 3">
    <name type="scientific">Chlorobium ferrooxidans DSM 13031</name>
    <dbReference type="NCBI Taxonomy" id="377431"/>
    <lineage>
        <taxon>Bacteria</taxon>
        <taxon>Pseudomonadati</taxon>
        <taxon>Chlorobiota</taxon>
        <taxon>Chlorobiia</taxon>
        <taxon>Chlorobiales</taxon>
        <taxon>Chlorobiaceae</taxon>
        <taxon>Chlorobium/Pelodictyon group</taxon>
        <taxon>Chlorobium</taxon>
    </lineage>
</organism>
<keyword evidence="1" id="KW-0175">Coiled coil</keyword>
<comment type="caution">
    <text evidence="2">The sequence shown here is derived from an EMBL/GenBank/DDBJ whole genome shotgun (WGS) entry which is preliminary data.</text>
</comment>
<sequence>MKKCPVSKLPVQEKPEWISPHSEDGYNTIFKCIGEDIVLMSHQANRDITLAGIKINRFQDVLTDLELTDKPLYIIADFEHVRAIAYRYKKDMLNFIYNWGRNIRLAVLYNIHPDIAIEMETFQSLSSEKTRLLCAENYREALETVLSFKSGKPFPASQENSKDKSYELLKNEFLAVTARMSLLQMTNQQINIPPAENSLHPFFRAIKSLQSDLHALNKEHQLQLEQLKTEYEEQLSKTNIRLNAEIELNRQTICNLEQEKSSLKGKIAVQEIELNRVSAAVNKNSTVAEKLCSTIHILDIDPEVKQKMLTICRSLIAAETFETRYVNPAIDVNDSEFLLQLQKKYPGLNHRELRLALLVKMNYNNTQIARTLGISKRGAESIRYRMHKKLGIKKHQSIKNCLLEITAP</sequence>
<dbReference type="GO" id="GO:0006355">
    <property type="term" value="P:regulation of DNA-templated transcription"/>
    <property type="evidence" value="ECO:0007669"/>
    <property type="project" value="InterPro"/>
</dbReference>
<dbReference type="Gene3D" id="1.10.10.10">
    <property type="entry name" value="Winged helix-like DNA-binding domain superfamily/Winged helix DNA-binding domain"/>
    <property type="match status" value="1"/>
</dbReference>
<evidence type="ECO:0000313" key="3">
    <source>
        <dbReference type="Proteomes" id="UP000004162"/>
    </source>
</evidence>
<dbReference type="RefSeq" id="WP_006365351.1">
    <property type="nucleotide sequence ID" value="NZ_AASE01000001.1"/>
</dbReference>
<dbReference type="AlphaFoldDB" id="Q0YUF6"/>
<dbReference type="InterPro" id="IPR036388">
    <property type="entry name" value="WH-like_DNA-bd_sf"/>
</dbReference>
<keyword evidence="3" id="KW-1185">Reference proteome</keyword>
<evidence type="ECO:0008006" key="4">
    <source>
        <dbReference type="Google" id="ProtNLM"/>
    </source>
</evidence>
<reference evidence="2 3" key="1">
    <citation type="submission" date="2006-07" db="EMBL/GenBank/DDBJ databases">
        <title>Annotation of the draft genome assembly of Chlorobium ferroxidans DSM 13031.</title>
        <authorList>
            <consortium name="US DOE Joint Genome Institute (JGI-ORNL)"/>
            <person name="Larimer F."/>
            <person name="Land M."/>
            <person name="Hauser L."/>
        </authorList>
    </citation>
    <scope>NUCLEOTIDE SEQUENCE [LARGE SCALE GENOMIC DNA]</scope>
    <source>
        <strain evidence="2 3">DSM 13031</strain>
    </source>
</reference>